<dbReference type="GO" id="GO:0106140">
    <property type="term" value="F:P-TEFb complex binding"/>
    <property type="evidence" value="ECO:0007669"/>
    <property type="project" value="TreeGrafter"/>
</dbReference>
<dbReference type="Gene3D" id="1.20.1280.270">
    <property type="match status" value="1"/>
</dbReference>
<evidence type="ECO:0000256" key="5">
    <source>
        <dbReference type="ARBA" id="ARBA00022853"/>
    </source>
</evidence>
<evidence type="ECO:0000256" key="7">
    <source>
        <dbReference type="ARBA" id="ARBA00023002"/>
    </source>
</evidence>
<keyword evidence="4" id="KW-0479">Metal-binding</keyword>
<keyword evidence="5" id="KW-0156">Chromatin regulator</keyword>
<evidence type="ECO:0000256" key="9">
    <source>
        <dbReference type="ARBA" id="ARBA00023015"/>
    </source>
</evidence>
<dbReference type="PANTHER" id="PTHR12480:SF32">
    <property type="entry name" value="BIFUNCTIONAL ARGININE DEMETHYLASE AND LYSYL-HYDROXYLASE JMJD6"/>
    <property type="match status" value="1"/>
</dbReference>
<evidence type="ECO:0000313" key="15">
    <source>
        <dbReference type="EMBL" id="CAD8591399.1"/>
    </source>
</evidence>
<keyword evidence="10" id="KW-0804">Transcription</keyword>
<keyword evidence="8" id="KW-0408">Iron</keyword>
<gene>
    <name evidence="15" type="ORF">MSP1404_LOCUS8803</name>
</gene>
<dbReference type="SUPFAM" id="SSF51197">
    <property type="entry name" value="Clavaminate synthase-like"/>
    <property type="match status" value="1"/>
</dbReference>
<comment type="cofactor">
    <cofactor evidence="1">
        <name>Fe(2+)</name>
        <dbReference type="ChEBI" id="CHEBI:29033"/>
    </cofactor>
</comment>
<protein>
    <recommendedName>
        <fullName evidence="14">JmjC domain-containing protein</fullName>
    </recommendedName>
</protein>
<evidence type="ECO:0000256" key="10">
    <source>
        <dbReference type="ARBA" id="ARBA00023163"/>
    </source>
</evidence>
<comment type="subcellular location">
    <subcellularLocation>
        <location evidence="2">Nucleus</location>
    </subcellularLocation>
</comment>
<feature type="region of interest" description="Disordered" evidence="13">
    <location>
        <begin position="412"/>
        <end position="453"/>
    </location>
</feature>
<evidence type="ECO:0000256" key="6">
    <source>
        <dbReference type="ARBA" id="ARBA00022964"/>
    </source>
</evidence>
<comment type="similarity">
    <text evidence="12">Belongs to the JMJD6 family.</text>
</comment>
<dbReference type="PANTHER" id="PTHR12480">
    <property type="entry name" value="ARGININE DEMETHYLASE AND LYSYL-HYDROXYLASE JMJD"/>
    <property type="match status" value="1"/>
</dbReference>
<keyword evidence="7" id="KW-0560">Oxidoreductase</keyword>
<reference evidence="15" key="1">
    <citation type="submission" date="2021-01" db="EMBL/GenBank/DDBJ databases">
        <authorList>
            <person name="Corre E."/>
            <person name="Pelletier E."/>
            <person name="Niang G."/>
            <person name="Scheremetjew M."/>
            <person name="Finn R."/>
            <person name="Kale V."/>
            <person name="Holt S."/>
            <person name="Cochrane G."/>
            <person name="Meng A."/>
            <person name="Brown T."/>
            <person name="Cohen L."/>
        </authorList>
    </citation>
    <scope>NUCLEOTIDE SEQUENCE</scope>
    <source>
        <strain evidence="15">CCMP494</strain>
    </source>
</reference>
<dbReference type="GO" id="GO:0033749">
    <property type="term" value="F:histone H4R3 demethylase activity"/>
    <property type="evidence" value="ECO:0007669"/>
    <property type="project" value="TreeGrafter"/>
</dbReference>
<feature type="compositionally biased region" description="Basic and acidic residues" evidence="13">
    <location>
        <begin position="35"/>
        <end position="47"/>
    </location>
</feature>
<feature type="compositionally biased region" description="Low complexity" evidence="13">
    <location>
        <begin position="428"/>
        <end position="437"/>
    </location>
</feature>
<dbReference type="InterPro" id="IPR050910">
    <property type="entry name" value="JMJD6_ArgDemeth/LysHydrox"/>
</dbReference>
<evidence type="ECO:0000256" key="2">
    <source>
        <dbReference type="ARBA" id="ARBA00004123"/>
    </source>
</evidence>
<keyword evidence="9" id="KW-0805">Transcription regulation</keyword>
<dbReference type="GO" id="GO:0005737">
    <property type="term" value="C:cytoplasm"/>
    <property type="evidence" value="ECO:0007669"/>
    <property type="project" value="TreeGrafter"/>
</dbReference>
<dbReference type="AlphaFoldDB" id="A0A7S0KV66"/>
<accession>A0A7S0KV66</accession>
<dbReference type="InterPro" id="IPR003347">
    <property type="entry name" value="JmjC_dom"/>
</dbReference>
<evidence type="ECO:0000256" key="1">
    <source>
        <dbReference type="ARBA" id="ARBA00001954"/>
    </source>
</evidence>
<dbReference type="PROSITE" id="PS51184">
    <property type="entry name" value="JMJC"/>
    <property type="match status" value="1"/>
</dbReference>
<evidence type="ECO:0000256" key="11">
    <source>
        <dbReference type="ARBA" id="ARBA00023242"/>
    </source>
</evidence>
<dbReference type="GO" id="GO:0046872">
    <property type="term" value="F:metal ion binding"/>
    <property type="evidence" value="ECO:0007669"/>
    <property type="project" value="UniProtKB-KW"/>
</dbReference>
<evidence type="ECO:0000256" key="3">
    <source>
        <dbReference type="ARBA" id="ARBA00006801"/>
    </source>
</evidence>
<evidence type="ECO:0000256" key="13">
    <source>
        <dbReference type="SAM" id="MobiDB-lite"/>
    </source>
</evidence>
<dbReference type="Gene3D" id="2.60.120.650">
    <property type="entry name" value="Cupin"/>
    <property type="match status" value="1"/>
</dbReference>
<name>A0A7S0KV66_MICPS</name>
<dbReference type="GO" id="GO:0005634">
    <property type="term" value="C:nucleus"/>
    <property type="evidence" value="ECO:0007669"/>
    <property type="project" value="UniProtKB-SubCell"/>
</dbReference>
<feature type="domain" description="JmjC" evidence="14">
    <location>
        <begin position="224"/>
        <end position="390"/>
    </location>
</feature>
<dbReference type="Pfam" id="PF13621">
    <property type="entry name" value="Cupin_8"/>
    <property type="match status" value="1"/>
</dbReference>
<feature type="region of interest" description="Disordered" evidence="13">
    <location>
        <begin position="1"/>
        <end position="81"/>
    </location>
</feature>
<keyword evidence="11" id="KW-0539">Nucleus</keyword>
<feature type="compositionally biased region" description="Basic and acidic residues" evidence="13">
    <location>
        <begin position="54"/>
        <end position="72"/>
    </location>
</feature>
<feature type="region of interest" description="Disordered" evidence="13">
    <location>
        <begin position="484"/>
        <end position="503"/>
    </location>
</feature>
<dbReference type="InterPro" id="IPR041667">
    <property type="entry name" value="Cupin_8"/>
</dbReference>
<proteinExistence type="inferred from homology"/>
<comment type="similarity">
    <text evidence="3">Belongs to the JARID1 histone demethylase family.</text>
</comment>
<keyword evidence="6" id="KW-0223">Dioxygenase</keyword>
<evidence type="ECO:0000259" key="14">
    <source>
        <dbReference type="PROSITE" id="PS51184"/>
    </source>
</evidence>
<evidence type="ECO:0000256" key="12">
    <source>
        <dbReference type="ARBA" id="ARBA00038068"/>
    </source>
</evidence>
<organism evidence="15">
    <name type="scientific">Micromonas pusilla</name>
    <name type="common">Picoplanktonic green alga</name>
    <name type="synonym">Chromulina pusilla</name>
    <dbReference type="NCBI Taxonomy" id="38833"/>
    <lineage>
        <taxon>Eukaryota</taxon>
        <taxon>Viridiplantae</taxon>
        <taxon>Chlorophyta</taxon>
        <taxon>Mamiellophyceae</taxon>
        <taxon>Mamiellales</taxon>
        <taxon>Mamiellaceae</taxon>
        <taxon>Micromonas</taxon>
    </lineage>
</organism>
<dbReference type="EMBL" id="HBEV01011353">
    <property type="protein sequence ID" value="CAD8591399.1"/>
    <property type="molecule type" value="Transcribed_RNA"/>
</dbReference>
<evidence type="ECO:0000256" key="8">
    <source>
        <dbReference type="ARBA" id="ARBA00023004"/>
    </source>
</evidence>
<sequence length="503" mass="55925">MTAAAVEPTRSGAGVPSTKEAAATNSSGSPTRVLPETRDKARHDAKYDKKKSKGKDADGEAGGDSDKEGGKEGKRKLTPLERCEKKIRAAKRATRSELSVSGGEWQKHGYAYDPKVLSADGLGDDIERISAKDVSVEEFIERFERPCRPCVITDAMEGWAANREWTYDKLRAKFGRHKFKVGSDDDGYAVRLKFNHIHHYVNDPAHMRDDSPLYIFDGSFGDKEGSQPLLKDYEVPKYFKEDLFRHAGEKRRPPYRWVVIGPPRSGSSVHVDPLATSAWNALISGHKRWALYPPNAGLTKPDLKPKGIGLDGESVTWFQRMYPKTRGKEWTEVKGFPKPMDCVQKPGEIMYVPDGWWHAVLNLDHTVAVTQNVVTTARFPKAWRMTKRGRPKMSAQWLRKLRTARPDLAAVADAQPWRAEESAGEKTSSSSSSSSSEESSDTEPDTDPAFVDANAAAMKLNRLFLGGGNAGGVVGDETLLEMARERKERAENEPASPKKKRAR</sequence>
<evidence type="ECO:0000256" key="4">
    <source>
        <dbReference type="ARBA" id="ARBA00022723"/>
    </source>
</evidence>
<dbReference type="SMART" id="SM00558">
    <property type="entry name" value="JmjC"/>
    <property type="match status" value="1"/>
</dbReference>